<gene>
    <name evidence="2" type="ORF">SAMN05445850_6855</name>
</gene>
<name>A0A1H1KBM4_9BURK</name>
<keyword evidence="3" id="KW-1185">Reference proteome</keyword>
<proteinExistence type="predicted"/>
<dbReference type="EMBL" id="FNKX01000003">
    <property type="protein sequence ID" value="SDR59472.1"/>
    <property type="molecule type" value="Genomic_DNA"/>
</dbReference>
<evidence type="ECO:0000313" key="3">
    <source>
        <dbReference type="Proteomes" id="UP000199365"/>
    </source>
</evidence>
<feature type="coiled-coil region" evidence="1">
    <location>
        <begin position="45"/>
        <end position="72"/>
    </location>
</feature>
<accession>A0A1H1KBM4</accession>
<sequence>MIGYLSERENVIEQIDVICLRLFDTWCETRSVTSLAYLMHCWPLIDSTTNALRRLGETMRELRRNHADQIDEYDFRALCEVADLIDELTLPRTVRLIAVAAEVPH</sequence>
<keyword evidence="1" id="KW-0175">Coiled coil</keyword>
<evidence type="ECO:0000313" key="2">
    <source>
        <dbReference type="EMBL" id="SDR59472.1"/>
    </source>
</evidence>
<dbReference type="Proteomes" id="UP000199365">
    <property type="component" value="Unassembled WGS sequence"/>
</dbReference>
<dbReference type="RefSeq" id="WP_090811080.1">
    <property type="nucleotide sequence ID" value="NZ_FNKX01000003.1"/>
</dbReference>
<evidence type="ECO:0000256" key="1">
    <source>
        <dbReference type="SAM" id="Coils"/>
    </source>
</evidence>
<reference evidence="3" key="1">
    <citation type="submission" date="2016-10" db="EMBL/GenBank/DDBJ databases">
        <authorList>
            <person name="Varghese N."/>
            <person name="Submissions S."/>
        </authorList>
    </citation>
    <scope>NUCLEOTIDE SEQUENCE [LARGE SCALE GENOMIC DNA]</scope>
    <source>
        <strain evidence="3">DUS833</strain>
    </source>
</reference>
<dbReference type="AlphaFoldDB" id="A0A1H1KBM4"/>
<dbReference type="STRING" id="157910.SAMN05445850_6855"/>
<protein>
    <submittedName>
        <fullName evidence="2">Uncharacterized protein</fullName>
    </submittedName>
</protein>
<organism evidence="2 3">
    <name type="scientific">Paraburkholderia tuberum</name>
    <dbReference type="NCBI Taxonomy" id="157910"/>
    <lineage>
        <taxon>Bacteria</taxon>
        <taxon>Pseudomonadati</taxon>
        <taxon>Pseudomonadota</taxon>
        <taxon>Betaproteobacteria</taxon>
        <taxon>Burkholderiales</taxon>
        <taxon>Burkholderiaceae</taxon>
        <taxon>Paraburkholderia</taxon>
    </lineage>
</organism>